<evidence type="ECO:0000313" key="1">
    <source>
        <dbReference type="EMBL" id="JAH87453.1"/>
    </source>
</evidence>
<dbReference type="AlphaFoldDB" id="A0A0E9WD80"/>
<organism evidence="1">
    <name type="scientific">Anguilla anguilla</name>
    <name type="common">European freshwater eel</name>
    <name type="synonym">Muraena anguilla</name>
    <dbReference type="NCBI Taxonomy" id="7936"/>
    <lineage>
        <taxon>Eukaryota</taxon>
        <taxon>Metazoa</taxon>
        <taxon>Chordata</taxon>
        <taxon>Craniata</taxon>
        <taxon>Vertebrata</taxon>
        <taxon>Euteleostomi</taxon>
        <taxon>Actinopterygii</taxon>
        <taxon>Neopterygii</taxon>
        <taxon>Teleostei</taxon>
        <taxon>Anguilliformes</taxon>
        <taxon>Anguillidae</taxon>
        <taxon>Anguilla</taxon>
    </lineage>
</organism>
<accession>A0A0E9WD80</accession>
<name>A0A0E9WD80_ANGAN</name>
<reference evidence="1" key="1">
    <citation type="submission" date="2014-11" db="EMBL/GenBank/DDBJ databases">
        <authorList>
            <person name="Amaro Gonzalez C."/>
        </authorList>
    </citation>
    <scope>NUCLEOTIDE SEQUENCE</scope>
</reference>
<dbReference type="EMBL" id="GBXM01021124">
    <property type="protein sequence ID" value="JAH87453.1"/>
    <property type="molecule type" value="Transcribed_RNA"/>
</dbReference>
<protein>
    <submittedName>
        <fullName evidence="1">Uncharacterized protein</fullName>
    </submittedName>
</protein>
<proteinExistence type="predicted"/>
<sequence length="33" mass="4093">MGNRKCVILTKPKIQAAQIFPTFYFYFVWCEWY</sequence>
<reference evidence="1" key="2">
    <citation type="journal article" date="2015" name="Fish Shellfish Immunol.">
        <title>Early steps in the European eel (Anguilla anguilla)-Vibrio vulnificus interaction in the gills: Role of the RtxA13 toxin.</title>
        <authorList>
            <person name="Callol A."/>
            <person name="Pajuelo D."/>
            <person name="Ebbesson L."/>
            <person name="Teles M."/>
            <person name="MacKenzie S."/>
            <person name="Amaro C."/>
        </authorList>
    </citation>
    <scope>NUCLEOTIDE SEQUENCE</scope>
</reference>